<dbReference type="EMBL" id="JACHJG010000010">
    <property type="protein sequence ID" value="MBB4888742.1"/>
    <property type="molecule type" value="Genomic_DNA"/>
</dbReference>
<gene>
    <name evidence="1" type="ORF">FHS38_004813</name>
</gene>
<dbReference type="AlphaFoldDB" id="A0A7W7LF17"/>
<accession>A0A7W7LF17</accession>
<dbReference type="PANTHER" id="PTHR38479:SF2">
    <property type="entry name" value="WINGED HELIX DNA-BINDING DOMAIN-CONTAINING PROTEIN"/>
    <property type="match status" value="1"/>
</dbReference>
<reference evidence="1 2" key="1">
    <citation type="submission" date="2020-08" db="EMBL/GenBank/DDBJ databases">
        <title>Genomic Encyclopedia of Type Strains, Phase III (KMG-III): the genomes of soil and plant-associated and newly described type strains.</title>
        <authorList>
            <person name="Whitman W."/>
        </authorList>
    </citation>
    <scope>NUCLEOTIDE SEQUENCE [LARGE SCALE GENOMIC DNA]</scope>
    <source>
        <strain evidence="1 2">CECT 3265</strain>
    </source>
</reference>
<sequence length="389" mass="42321">MKSLRISDEQRRARLGRRHLLAPAHRATTVEDVADALVALHATDAATVYLSACARLAEPSTAEVERGLYEDVTLIKLLSMRRTLFAVSREFAPYVGSSTARAIAVKERAAFVKFLQDGTDGGWDEERLARTEAEVLEALAARGEATTAELAKDVPALKETIVVSPGKPYEGRQSVGSRLLRLLASDGHVRRARPRGSWTSSLYPYARVPQLPEIDVREAKAEVARRWLAAYGPATEADLKWWTGWTLGDTRRALADAGVTGVELAHGAGVVLPDDLDDEPAAEPWVALLPGLDPTSMGWRGRDWYLSPDHVPALFDRAGNVGPTVWSDGRVVGGWAQRAGGEVVWRPLADVGRETASAIDAEAARLAAWLGGVRVTPRFRTPLERELCA</sequence>
<dbReference type="RefSeq" id="WP_184736551.1">
    <property type="nucleotide sequence ID" value="NZ_BMRW01000003.1"/>
</dbReference>
<evidence type="ECO:0008006" key="3">
    <source>
        <dbReference type="Google" id="ProtNLM"/>
    </source>
</evidence>
<organism evidence="1 2">
    <name type="scientific">Streptomyces netropsis</name>
    <name type="common">Streptoverticillium netropsis</name>
    <dbReference type="NCBI Taxonomy" id="55404"/>
    <lineage>
        <taxon>Bacteria</taxon>
        <taxon>Bacillati</taxon>
        <taxon>Actinomycetota</taxon>
        <taxon>Actinomycetes</taxon>
        <taxon>Kitasatosporales</taxon>
        <taxon>Streptomycetaceae</taxon>
        <taxon>Streptomyces</taxon>
    </lineage>
</organism>
<comment type="caution">
    <text evidence="1">The sequence shown here is derived from an EMBL/GenBank/DDBJ whole genome shotgun (WGS) entry which is preliminary data.</text>
</comment>
<proteinExistence type="predicted"/>
<evidence type="ECO:0000313" key="2">
    <source>
        <dbReference type="Proteomes" id="UP000556436"/>
    </source>
</evidence>
<protein>
    <recommendedName>
        <fullName evidence="3">Winged helix DNA-binding domain-containing protein</fullName>
    </recommendedName>
</protein>
<evidence type="ECO:0000313" key="1">
    <source>
        <dbReference type="EMBL" id="MBB4888742.1"/>
    </source>
</evidence>
<dbReference type="Pfam" id="PF06224">
    <property type="entry name" value="AlkZ-like"/>
    <property type="match status" value="1"/>
</dbReference>
<keyword evidence="2" id="KW-1185">Reference proteome</keyword>
<dbReference type="Proteomes" id="UP000556436">
    <property type="component" value="Unassembled WGS sequence"/>
</dbReference>
<dbReference type="PANTHER" id="PTHR38479">
    <property type="entry name" value="LMO0824 PROTEIN"/>
    <property type="match status" value="1"/>
</dbReference>
<name>A0A7W7LF17_STRNE</name>
<dbReference type="InterPro" id="IPR009351">
    <property type="entry name" value="AlkZ-like"/>
</dbReference>